<proteinExistence type="predicted"/>
<name>A0A917UHB6_9ACTN</name>
<reference evidence="2" key="2">
    <citation type="submission" date="2020-09" db="EMBL/GenBank/DDBJ databases">
        <authorList>
            <person name="Sun Q."/>
            <person name="Zhou Y."/>
        </authorList>
    </citation>
    <scope>NUCLEOTIDE SEQUENCE</scope>
    <source>
        <strain evidence="2">CGMCC 4.7110</strain>
    </source>
</reference>
<comment type="caution">
    <text evidence="2">The sequence shown here is derived from an EMBL/GenBank/DDBJ whole genome shotgun (WGS) entry which is preliminary data.</text>
</comment>
<dbReference type="EMBL" id="BMML01000002">
    <property type="protein sequence ID" value="GGM94220.1"/>
    <property type="molecule type" value="Genomic_DNA"/>
</dbReference>
<evidence type="ECO:0000313" key="2">
    <source>
        <dbReference type="EMBL" id="GGM94220.1"/>
    </source>
</evidence>
<accession>A0A917UHB6</accession>
<dbReference type="Proteomes" id="UP000653411">
    <property type="component" value="Unassembled WGS sequence"/>
</dbReference>
<gene>
    <name evidence="2" type="ORF">GCM10011578_013130</name>
</gene>
<feature type="compositionally biased region" description="Polar residues" evidence="1">
    <location>
        <begin position="16"/>
        <end position="25"/>
    </location>
</feature>
<evidence type="ECO:0000256" key="1">
    <source>
        <dbReference type="SAM" id="MobiDB-lite"/>
    </source>
</evidence>
<keyword evidence="3" id="KW-1185">Reference proteome</keyword>
<dbReference type="AlphaFoldDB" id="A0A917UHB6"/>
<protein>
    <submittedName>
        <fullName evidence="2">Uncharacterized protein</fullName>
    </submittedName>
</protein>
<dbReference type="RefSeq" id="WP_189261596.1">
    <property type="nucleotide sequence ID" value="NZ_BMML01000002.1"/>
</dbReference>
<organism evidence="2 3">
    <name type="scientific">Streptomyces fuscichromogenes</name>
    <dbReference type="NCBI Taxonomy" id="1324013"/>
    <lineage>
        <taxon>Bacteria</taxon>
        <taxon>Bacillati</taxon>
        <taxon>Actinomycetota</taxon>
        <taxon>Actinomycetes</taxon>
        <taxon>Kitasatosporales</taxon>
        <taxon>Streptomycetaceae</taxon>
        <taxon>Streptomyces</taxon>
    </lineage>
</organism>
<feature type="compositionally biased region" description="Acidic residues" evidence="1">
    <location>
        <begin position="1"/>
        <end position="14"/>
    </location>
</feature>
<sequence>MSEDFSEDISEDEPQYSPQRTVSTGTKRKDDGSGKQVPTKRQKVELVDNGEESEGKHSNSEEGSSSQDSSSQDSSSREEYPGQPVGNYEPSNEPSSQSQSSQDTRADLDLHEVFIRTAVAWAKANEERILRVCKTAGGWESWLEVELYLALDDADVQVSRQPSYTVDTTGGSRADLFLGDRFLVEIKVETAEEPADAFANRVKTDIDKVDAKAKGAASVVGFAWSKESTAACTKMIGEPVEAGVLRIFHDATLGS</sequence>
<feature type="compositionally biased region" description="Low complexity" evidence="1">
    <location>
        <begin position="61"/>
        <end position="74"/>
    </location>
</feature>
<feature type="region of interest" description="Disordered" evidence="1">
    <location>
        <begin position="1"/>
        <end position="104"/>
    </location>
</feature>
<reference evidence="2" key="1">
    <citation type="journal article" date="2014" name="Int. J. Syst. Evol. Microbiol.">
        <title>Complete genome sequence of Corynebacterium casei LMG S-19264T (=DSM 44701T), isolated from a smear-ripened cheese.</title>
        <authorList>
            <consortium name="US DOE Joint Genome Institute (JGI-PGF)"/>
            <person name="Walter F."/>
            <person name="Albersmeier A."/>
            <person name="Kalinowski J."/>
            <person name="Ruckert C."/>
        </authorList>
    </citation>
    <scope>NUCLEOTIDE SEQUENCE</scope>
    <source>
        <strain evidence="2">CGMCC 4.7110</strain>
    </source>
</reference>
<evidence type="ECO:0000313" key="3">
    <source>
        <dbReference type="Proteomes" id="UP000653411"/>
    </source>
</evidence>